<name>A0ACD3AGU3_9AGAR</name>
<dbReference type="Proteomes" id="UP000308600">
    <property type="component" value="Unassembled WGS sequence"/>
</dbReference>
<keyword evidence="2" id="KW-1185">Reference proteome</keyword>
<proteinExistence type="predicted"/>
<organism evidence="1 2">
    <name type="scientific">Pluteus cervinus</name>
    <dbReference type="NCBI Taxonomy" id="181527"/>
    <lineage>
        <taxon>Eukaryota</taxon>
        <taxon>Fungi</taxon>
        <taxon>Dikarya</taxon>
        <taxon>Basidiomycota</taxon>
        <taxon>Agaricomycotina</taxon>
        <taxon>Agaricomycetes</taxon>
        <taxon>Agaricomycetidae</taxon>
        <taxon>Agaricales</taxon>
        <taxon>Pluteineae</taxon>
        <taxon>Pluteaceae</taxon>
        <taxon>Pluteus</taxon>
    </lineage>
</organism>
<evidence type="ECO:0000313" key="2">
    <source>
        <dbReference type="Proteomes" id="UP000308600"/>
    </source>
</evidence>
<evidence type="ECO:0000313" key="1">
    <source>
        <dbReference type="EMBL" id="TFK64812.1"/>
    </source>
</evidence>
<gene>
    <name evidence="1" type="ORF">BDN72DRAFT_861102</name>
</gene>
<dbReference type="EMBL" id="ML208460">
    <property type="protein sequence ID" value="TFK64812.1"/>
    <property type="molecule type" value="Genomic_DNA"/>
</dbReference>
<protein>
    <submittedName>
        <fullName evidence="1">Uncharacterized protein</fullName>
    </submittedName>
</protein>
<reference evidence="1 2" key="1">
    <citation type="journal article" date="2019" name="Nat. Ecol. Evol.">
        <title>Megaphylogeny resolves global patterns of mushroom evolution.</title>
        <authorList>
            <person name="Varga T."/>
            <person name="Krizsan K."/>
            <person name="Foldi C."/>
            <person name="Dima B."/>
            <person name="Sanchez-Garcia M."/>
            <person name="Sanchez-Ramirez S."/>
            <person name="Szollosi G.J."/>
            <person name="Szarkandi J.G."/>
            <person name="Papp V."/>
            <person name="Albert L."/>
            <person name="Andreopoulos W."/>
            <person name="Angelini C."/>
            <person name="Antonin V."/>
            <person name="Barry K.W."/>
            <person name="Bougher N.L."/>
            <person name="Buchanan P."/>
            <person name="Buyck B."/>
            <person name="Bense V."/>
            <person name="Catcheside P."/>
            <person name="Chovatia M."/>
            <person name="Cooper J."/>
            <person name="Damon W."/>
            <person name="Desjardin D."/>
            <person name="Finy P."/>
            <person name="Geml J."/>
            <person name="Haridas S."/>
            <person name="Hughes K."/>
            <person name="Justo A."/>
            <person name="Karasinski D."/>
            <person name="Kautmanova I."/>
            <person name="Kiss B."/>
            <person name="Kocsube S."/>
            <person name="Kotiranta H."/>
            <person name="LaButti K.M."/>
            <person name="Lechner B.E."/>
            <person name="Liimatainen K."/>
            <person name="Lipzen A."/>
            <person name="Lukacs Z."/>
            <person name="Mihaltcheva S."/>
            <person name="Morgado L.N."/>
            <person name="Niskanen T."/>
            <person name="Noordeloos M.E."/>
            <person name="Ohm R.A."/>
            <person name="Ortiz-Santana B."/>
            <person name="Ovrebo C."/>
            <person name="Racz N."/>
            <person name="Riley R."/>
            <person name="Savchenko A."/>
            <person name="Shiryaev A."/>
            <person name="Soop K."/>
            <person name="Spirin V."/>
            <person name="Szebenyi C."/>
            <person name="Tomsovsky M."/>
            <person name="Tulloss R.E."/>
            <person name="Uehling J."/>
            <person name="Grigoriev I.V."/>
            <person name="Vagvolgyi C."/>
            <person name="Papp T."/>
            <person name="Martin F.M."/>
            <person name="Miettinen O."/>
            <person name="Hibbett D.S."/>
            <person name="Nagy L.G."/>
        </authorList>
    </citation>
    <scope>NUCLEOTIDE SEQUENCE [LARGE SCALE GENOMIC DNA]</scope>
    <source>
        <strain evidence="1 2">NL-1719</strain>
    </source>
</reference>
<sequence>MAPKIKHDDDTSLAALDSRITRDEQQLVQLKLHRNSRIQAVCLHADVMQEIFHQTCSASEPGQYGEMALALSSVCSRWREIACASSELWSTIDIPSSTWMPMALSRSRQRSLAFILPPRSHPQSITFFLSTLTQYLDRTHTLSVLSHAAWSSTNSLYTHAAPRLVSLNLHHMSLPENLFSQSVPLLRNLSLSHCTFKWENLPLNASLETLSIEDPSIRINPEELLQYVINAGTQLEKLCFRETLQEWIAIEFLPPLSRHHLPQLKSLVLQEVAHPMSLCSILDQLSVSDKLTQLTIVNHNANGNKAIRRALQRLKTVNNTKRQDPIVSLTVTVAQNLLTISLTENIQNNEHYAPRLRSTHLSLGTQLTPNLTQVLQAFTTTPIDTVALSSDFRFSHQLIDQLSKQGGPKHLTVQNDAVHTFTSYILPEAESFYRKLKTLKEDNKNAHHTILKKRLSFHSLTQLHLLCSHDPPETDDDKFKDLLRWLKARSHVGLQLDTLILDNMNAPNTFAATAQQWVTHLEVTERVRT</sequence>
<accession>A0ACD3AGU3</accession>